<evidence type="ECO:0000256" key="6">
    <source>
        <dbReference type="ARBA" id="ARBA00034078"/>
    </source>
</evidence>
<dbReference type="EMBL" id="UOEI01000578">
    <property type="protein sequence ID" value="VAW08145.1"/>
    <property type="molecule type" value="Genomic_DNA"/>
</dbReference>
<dbReference type="Pfam" id="PF01257">
    <property type="entry name" value="2Fe-2S_thioredx"/>
    <property type="match status" value="1"/>
</dbReference>
<dbReference type="CDD" id="cd03064">
    <property type="entry name" value="TRX_Fd_NuoE"/>
    <property type="match status" value="1"/>
</dbReference>
<sequence length="209" mass="22557">MNPAISQWSHANQERAGKILDTYPEKRSAIMPLLYIASLEHDFASPDAMREVAELTGVTPAQVLSVASFYTMFKRDGVGTYLVSVCTSISCFLQGADDVLEAVEEATGTHHGETSQDGRFSVEHVECIGACGGAPAVQVNYELIEGLTPAKARQLIEWLTDSQPEVVLTDEMQQLFGGQRSFDWGSSEPEGAIAPVPAFGPYGSVGEDR</sequence>
<dbReference type="InterPro" id="IPR036249">
    <property type="entry name" value="Thioredoxin-like_sf"/>
</dbReference>
<dbReference type="Gene3D" id="3.40.30.10">
    <property type="entry name" value="Glutaredoxin"/>
    <property type="match status" value="1"/>
</dbReference>
<dbReference type="Gene3D" id="1.10.10.1590">
    <property type="entry name" value="NADH-quinone oxidoreductase subunit E"/>
    <property type="match status" value="1"/>
</dbReference>
<evidence type="ECO:0000256" key="5">
    <source>
        <dbReference type="ARBA" id="ARBA00023014"/>
    </source>
</evidence>
<evidence type="ECO:0000256" key="7">
    <source>
        <dbReference type="SAM" id="MobiDB-lite"/>
    </source>
</evidence>
<evidence type="ECO:0000313" key="8">
    <source>
        <dbReference type="EMBL" id="VAW08145.1"/>
    </source>
</evidence>
<dbReference type="GO" id="GO:0051537">
    <property type="term" value="F:2 iron, 2 sulfur cluster binding"/>
    <property type="evidence" value="ECO:0007669"/>
    <property type="project" value="UniProtKB-KW"/>
</dbReference>
<comment type="similarity">
    <text evidence="1">Belongs to the complex I 24 kDa subunit family.</text>
</comment>
<name>A0A3B0SQN0_9ZZZZ</name>
<evidence type="ECO:0000256" key="1">
    <source>
        <dbReference type="ARBA" id="ARBA00010643"/>
    </source>
</evidence>
<evidence type="ECO:0000256" key="3">
    <source>
        <dbReference type="ARBA" id="ARBA00022723"/>
    </source>
</evidence>
<dbReference type="FunFam" id="1.10.10.1590:FF:000001">
    <property type="entry name" value="NADH-quinone oxidoreductase subunit E"/>
    <property type="match status" value="1"/>
</dbReference>
<dbReference type="AlphaFoldDB" id="A0A3B0SQN0"/>
<evidence type="ECO:0000256" key="2">
    <source>
        <dbReference type="ARBA" id="ARBA00022714"/>
    </source>
</evidence>
<gene>
    <name evidence="8" type="ORF">MNBD_ACTINO01-2397</name>
</gene>
<dbReference type="GO" id="GO:0046872">
    <property type="term" value="F:metal ion binding"/>
    <property type="evidence" value="ECO:0007669"/>
    <property type="project" value="UniProtKB-KW"/>
</dbReference>
<reference evidence="8" key="1">
    <citation type="submission" date="2018-06" db="EMBL/GenBank/DDBJ databases">
        <authorList>
            <person name="Zhirakovskaya E."/>
        </authorList>
    </citation>
    <scope>NUCLEOTIDE SEQUENCE</scope>
</reference>
<accession>A0A3B0SQN0</accession>
<keyword evidence="4" id="KW-0408">Iron</keyword>
<protein>
    <recommendedName>
        <fullName evidence="9">NADH-ubiquinone oxidoreductase chain E</fullName>
    </recommendedName>
</protein>
<dbReference type="PANTHER" id="PTHR10371">
    <property type="entry name" value="NADH DEHYDROGENASE UBIQUINONE FLAVOPROTEIN 2, MITOCHONDRIAL"/>
    <property type="match status" value="1"/>
</dbReference>
<evidence type="ECO:0008006" key="9">
    <source>
        <dbReference type="Google" id="ProtNLM"/>
    </source>
</evidence>
<feature type="region of interest" description="Disordered" evidence="7">
    <location>
        <begin position="188"/>
        <end position="209"/>
    </location>
</feature>
<dbReference type="GO" id="GO:0003954">
    <property type="term" value="F:NADH dehydrogenase activity"/>
    <property type="evidence" value="ECO:0007669"/>
    <property type="project" value="TreeGrafter"/>
</dbReference>
<evidence type="ECO:0000256" key="4">
    <source>
        <dbReference type="ARBA" id="ARBA00023004"/>
    </source>
</evidence>
<keyword evidence="5" id="KW-0411">Iron-sulfur</keyword>
<dbReference type="SUPFAM" id="SSF52833">
    <property type="entry name" value="Thioredoxin-like"/>
    <property type="match status" value="1"/>
</dbReference>
<dbReference type="PANTHER" id="PTHR10371:SF3">
    <property type="entry name" value="NADH DEHYDROGENASE [UBIQUINONE] FLAVOPROTEIN 2, MITOCHONDRIAL"/>
    <property type="match status" value="1"/>
</dbReference>
<keyword evidence="2" id="KW-0001">2Fe-2S</keyword>
<dbReference type="InterPro" id="IPR041921">
    <property type="entry name" value="NuoE_N"/>
</dbReference>
<organism evidence="8">
    <name type="scientific">hydrothermal vent metagenome</name>
    <dbReference type="NCBI Taxonomy" id="652676"/>
    <lineage>
        <taxon>unclassified sequences</taxon>
        <taxon>metagenomes</taxon>
        <taxon>ecological metagenomes</taxon>
    </lineage>
</organism>
<proteinExistence type="inferred from homology"/>
<comment type="cofactor">
    <cofactor evidence="6">
        <name>[2Fe-2S] cluster</name>
        <dbReference type="ChEBI" id="CHEBI:190135"/>
    </cofactor>
</comment>
<keyword evidence="3" id="KW-0479">Metal-binding</keyword>
<dbReference type="InterPro" id="IPR042128">
    <property type="entry name" value="NuoE_dom"/>
</dbReference>